<evidence type="ECO:0000313" key="2">
    <source>
        <dbReference type="Proteomes" id="UP000234681"/>
    </source>
</evidence>
<dbReference type="Proteomes" id="UP000234681">
    <property type="component" value="Chromosome 13"/>
</dbReference>
<proteinExistence type="predicted"/>
<gene>
    <name evidence="1" type="ORF">rCG_46018</name>
</gene>
<reference evidence="1 2" key="1">
    <citation type="submission" date="2005-09" db="EMBL/GenBank/DDBJ databases">
        <authorList>
            <person name="Mural R.J."/>
            <person name="Li P.W."/>
            <person name="Adams M.D."/>
            <person name="Amanatides P.G."/>
            <person name="Baden-Tillson H."/>
            <person name="Barnstead M."/>
            <person name="Chin S.H."/>
            <person name="Dew I."/>
            <person name="Evans C.A."/>
            <person name="Ferriera S."/>
            <person name="Flanigan M."/>
            <person name="Fosler C."/>
            <person name="Glodek A."/>
            <person name="Gu Z."/>
            <person name="Holt R.A."/>
            <person name="Jennings D."/>
            <person name="Kraft C.L."/>
            <person name="Lu F."/>
            <person name="Nguyen T."/>
            <person name="Nusskern D.R."/>
            <person name="Pfannkoch C.M."/>
            <person name="Sitter C."/>
            <person name="Sutton G.G."/>
            <person name="Venter J.C."/>
            <person name="Wang Z."/>
            <person name="Woodage T."/>
            <person name="Zheng X.H."/>
            <person name="Zhong F."/>
        </authorList>
    </citation>
    <scope>NUCLEOTIDE SEQUENCE [LARGE SCALE GENOMIC DNA]</scope>
    <source>
        <strain>BN</strain>
        <strain evidence="2">Sprague-Dawley</strain>
    </source>
</reference>
<name>A6IDM5_RAT</name>
<organism evidence="1 2">
    <name type="scientific">Rattus norvegicus</name>
    <name type="common">Rat</name>
    <dbReference type="NCBI Taxonomy" id="10116"/>
    <lineage>
        <taxon>Eukaryota</taxon>
        <taxon>Metazoa</taxon>
        <taxon>Chordata</taxon>
        <taxon>Craniata</taxon>
        <taxon>Vertebrata</taxon>
        <taxon>Euteleostomi</taxon>
        <taxon>Mammalia</taxon>
        <taxon>Eutheria</taxon>
        <taxon>Euarchontoglires</taxon>
        <taxon>Glires</taxon>
        <taxon>Rodentia</taxon>
        <taxon>Myomorpha</taxon>
        <taxon>Muroidea</taxon>
        <taxon>Muridae</taxon>
        <taxon>Murinae</taxon>
        <taxon>Rattus</taxon>
    </lineage>
</organism>
<evidence type="ECO:0000313" key="1">
    <source>
        <dbReference type="EMBL" id="EDM09272.1"/>
    </source>
</evidence>
<accession>A6IDM5</accession>
<sequence>MTMCSLCFFLGDGDTTQGLAGYTDLPP</sequence>
<dbReference type="EMBL" id="CH473958">
    <property type="protein sequence ID" value="EDM09272.1"/>
    <property type="molecule type" value="Genomic_DNA"/>
</dbReference>
<protein>
    <submittedName>
        <fullName evidence="1">RCG46018</fullName>
    </submittedName>
</protein>
<dbReference type="AlphaFoldDB" id="A6IDM5"/>